<evidence type="ECO:0000313" key="2">
    <source>
        <dbReference type="WBParaSite" id="SCUD_0002188201-mRNA-1"/>
    </source>
</evidence>
<protein>
    <submittedName>
        <fullName evidence="2">Ig-like domain-containing protein</fullName>
    </submittedName>
</protein>
<proteinExistence type="predicted"/>
<accession>A0A183L3H1</accession>
<reference evidence="2" key="1">
    <citation type="submission" date="2016-06" db="UniProtKB">
        <authorList>
            <consortium name="WormBaseParasite"/>
        </authorList>
    </citation>
    <scope>IDENTIFICATION</scope>
</reference>
<dbReference type="SUPFAM" id="SSF48726">
    <property type="entry name" value="Immunoglobulin"/>
    <property type="match status" value="1"/>
</dbReference>
<dbReference type="PROSITE" id="PS50835">
    <property type="entry name" value="IG_LIKE"/>
    <property type="match status" value="1"/>
</dbReference>
<dbReference type="InterPro" id="IPR036179">
    <property type="entry name" value="Ig-like_dom_sf"/>
</dbReference>
<dbReference type="InterPro" id="IPR007110">
    <property type="entry name" value="Ig-like_dom"/>
</dbReference>
<sequence length="180" mass="20285">LFTFFTCLHSVKPNEPQILYQNVQLPDRKLIISQPDPILRISLVCSAVGGRPAPNFKWLLNRHEIPNLEVKTKTPMSPNDVAKMNNLLKIWGKLHPIINNKENDEQSSLSILKAGLEDGDEIVCSVSNAATQINHDPMKRNLSITITVEVHKDLGEGTIVDGLERRTPCQDSKERRSEQM</sequence>
<organism evidence="2">
    <name type="scientific">Schistosoma curassoni</name>
    <dbReference type="NCBI Taxonomy" id="6186"/>
    <lineage>
        <taxon>Eukaryota</taxon>
        <taxon>Metazoa</taxon>
        <taxon>Spiralia</taxon>
        <taxon>Lophotrochozoa</taxon>
        <taxon>Platyhelminthes</taxon>
        <taxon>Trematoda</taxon>
        <taxon>Digenea</taxon>
        <taxon>Strigeidida</taxon>
        <taxon>Schistosomatoidea</taxon>
        <taxon>Schistosomatidae</taxon>
        <taxon>Schistosoma</taxon>
    </lineage>
</organism>
<feature type="domain" description="Ig-like" evidence="1">
    <location>
        <begin position="16"/>
        <end position="145"/>
    </location>
</feature>
<dbReference type="AlphaFoldDB" id="A0A183L3H1"/>
<dbReference type="WBParaSite" id="SCUD_0002188201-mRNA-1">
    <property type="protein sequence ID" value="SCUD_0002188201-mRNA-1"/>
    <property type="gene ID" value="SCUD_0002188201"/>
</dbReference>
<evidence type="ECO:0000259" key="1">
    <source>
        <dbReference type="PROSITE" id="PS50835"/>
    </source>
</evidence>
<dbReference type="Gene3D" id="2.60.40.10">
    <property type="entry name" value="Immunoglobulins"/>
    <property type="match status" value="1"/>
</dbReference>
<name>A0A183L3H1_9TREM</name>
<dbReference type="STRING" id="6186.A0A183L3H1"/>
<dbReference type="InterPro" id="IPR013783">
    <property type="entry name" value="Ig-like_fold"/>
</dbReference>